<dbReference type="SUPFAM" id="SSF53335">
    <property type="entry name" value="S-adenosyl-L-methionine-dependent methyltransferases"/>
    <property type="match status" value="1"/>
</dbReference>
<feature type="compositionally biased region" description="Basic and acidic residues" evidence="4">
    <location>
        <begin position="190"/>
        <end position="224"/>
    </location>
</feature>
<feature type="region of interest" description="Disordered" evidence="4">
    <location>
        <begin position="1"/>
        <end position="83"/>
    </location>
</feature>
<evidence type="ECO:0000313" key="7">
    <source>
        <dbReference type="Proteomes" id="UP000549394"/>
    </source>
</evidence>
<dbReference type="Gene3D" id="3.40.50.150">
    <property type="entry name" value="Vaccinia Virus protein VP39"/>
    <property type="match status" value="1"/>
</dbReference>
<feature type="compositionally biased region" description="Basic and acidic residues" evidence="4">
    <location>
        <begin position="363"/>
        <end position="396"/>
    </location>
</feature>
<feature type="region of interest" description="Disordered" evidence="4">
    <location>
        <begin position="409"/>
        <end position="428"/>
    </location>
</feature>
<feature type="compositionally biased region" description="Basic and acidic residues" evidence="4">
    <location>
        <begin position="41"/>
        <end position="61"/>
    </location>
</feature>
<evidence type="ECO:0000256" key="4">
    <source>
        <dbReference type="SAM" id="MobiDB-lite"/>
    </source>
</evidence>
<accession>A0A7I8VRJ1</accession>
<sequence length="733" mass="86270">MSENQEYPNDKNFQSQSVNQEQPKEANNNIIDLMNEEENEDGVKYTSDDKKIDDDDSDNLKIDLGYADEEEGQEPPDEVYKQYVRKKLLEVNKEFEKEANDENQGSDNERQKTIKFSNQVVEVAPSPRNYSETDEDNEDSGTTDDLNSESQGEKEICSKKDEPNKSQNKDEETDQQEGKNEQNLFNNDSKSTKKSDQEENILVEKDGTYKLVKKSELEAIEKSNNDQTTPKPPNEPRPKSAKSSRPRSTPGRLQSTQKVDISHYVSPYALSDTQKKEGERQRKEREKQEREREEELKKEEARKEAEQEANFQCWLRKSLQKRRDEQKQEEEQRQREERRKKEADEADKQKKNRSSISFPNWLDSKRQQREKEELSKREKQKEEQDHAKAFAASKKECEKAFKRWRRRKINEEKRKQQELSTKNKTNKLLSRRTRNKALLLSYAVRQQSAFKDDVEWDEAQEIEAQEKIKENSKTKISPDSSAKYENEAHKYWDAFYSIHQNRFFKDRHWLFTEFPEVLPNNLEEYNGQQENSEFVGSHASYRIFEVGCGVGNSVFPIIQSARSKNLFVYCCDLSETAINLVKQHNDYSENSCHAFVHDITDIDKTLPFPEGSLDVIALIFVLSAVNPNRMEDCIIHLSRYLKPGGIILFRDYGRYDMAQLRFKNGKCLSDNFYVRGDGTRVYFFTQDDLRNIFAKAGLIEIQNHIDRRMQVNRGKKIKMYRVWIQCKYKKPNN</sequence>
<evidence type="ECO:0000313" key="6">
    <source>
        <dbReference type="EMBL" id="CAD5117206.1"/>
    </source>
</evidence>
<dbReference type="AlphaFoldDB" id="A0A7I8VRJ1"/>
<dbReference type="Proteomes" id="UP000549394">
    <property type="component" value="Unassembled WGS sequence"/>
</dbReference>
<dbReference type="Pfam" id="PF08242">
    <property type="entry name" value="Methyltransf_12"/>
    <property type="match status" value="1"/>
</dbReference>
<gene>
    <name evidence="6" type="ORF">DGYR_LOCUS5757</name>
</gene>
<evidence type="ECO:0000256" key="2">
    <source>
        <dbReference type="ARBA" id="ARBA00022603"/>
    </source>
</evidence>
<dbReference type="FunFam" id="3.40.50.150:FF:000145">
    <property type="entry name" value="Methyltransferase-like protein"/>
    <property type="match status" value="1"/>
</dbReference>
<dbReference type="PANTHER" id="PTHR22809:SF11">
    <property type="entry name" value="TRNA N(3)-METHYLCYTIDINE METHYLTRANSFERASE METTL2"/>
    <property type="match status" value="1"/>
</dbReference>
<dbReference type="InterPro" id="IPR026113">
    <property type="entry name" value="METTL2/6/8-like"/>
</dbReference>
<feature type="compositionally biased region" description="Polar residues" evidence="4">
    <location>
        <begin position="1"/>
        <end position="30"/>
    </location>
</feature>
<dbReference type="GO" id="GO:0052735">
    <property type="term" value="F:tRNA (cytidine-3-)-methyltransferase activity"/>
    <property type="evidence" value="ECO:0007669"/>
    <property type="project" value="TreeGrafter"/>
</dbReference>
<dbReference type="EMBL" id="CAJFCJ010000007">
    <property type="protein sequence ID" value="CAD5117206.1"/>
    <property type="molecule type" value="Genomic_DNA"/>
</dbReference>
<feature type="compositionally biased region" description="Acidic residues" evidence="4">
    <location>
        <begin position="66"/>
        <end position="77"/>
    </location>
</feature>
<feature type="compositionally biased region" description="Basic and acidic residues" evidence="4">
    <location>
        <begin position="151"/>
        <end position="180"/>
    </location>
</feature>
<evidence type="ECO:0000256" key="3">
    <source>
        <dbReference type="ARBA" id="ARBA00022679"/>
    </source>
</evidence>
<evidence type="ECO:0000256" key="1">
    <source>
        <dbReference type="ARBA" id="ARBA00009725"/>
    </source>
</evidence>
<comment type="similarity">
    <text evidence="1">Belongs to the methyltransferase superfamily. METL family.</text>
</comment>
<dbReference type="PANTHER" id="PTHR22809">
    <property type="entry name" value="METHYLTRANSFERASE-RELATED"/>
    <property type="match status" value="1"/>
</dbReference>
<feature type="compositionally biased region" description="Polar residues" evidence="4">
    <location>
        <begin position="418"/>
        <end position="428"/>
    </location>
</feature>
<feature type="compositionally biased region" description="Acidic residues" evidence="4">
    <location>
        <begin position="132"/>
        <end position="142"/>
    </location>
</feature>
<comment type="caution">
    <text evidence="6">The sequence shown here is derived from an EMBL/GenBank/DDBJ whole genome shotgun (WGS) entry which is preliminary data.</text>
</comment>
<dbReference type="InterPro" id="IPR013217">
    <property type="entry name" value="Methyltransf_12"/>
</dbReference>
<dbReference type="OrthoDB" id="417697at2759"/>
<feature type="compositionally biased region" description="Basic and acidic residues" evidence="4">
    <location>
        <begin position="273"/>
        <end position="306"/>
    </location>
</feature>
<dbReference type="GO" id="GO:0032259">
    <property type="term" value="P:methylation"/>
    <property type="evidence" value="ECO:0007669"/>
    <property type="project" value="UniProtKB-KW"/>
</dbReference>
<evidence type="ECO:0000259" key="5">
    <source>
        <dbReference type="Pfam" id="PF08242"/>
    </source>
</evidence>
<feature type="region of interest" description="Disordered" evidence="4">
    <location>
        <begin position="95"/>
        <end position="396"/>
    </location>
</feature>
<feature type="domain" description="Methyltransferase type 12" evidence="5">
    <location>
        <begin position="545"/>
        <end position="647"/>
    </location>
</feature>
<organism evidence="6 7">
    <name type="scientific">Dimorphilus gyrociliatus</name>
    <dbReference type="NCBI Taxonomy" id="2664684"/>
    <lineage>
        <taxon>Eukaryota</taxon>
        <taxon>Metazoa</taxon>
        <taxon>Spiralia</taxon>
        <taxon>Lophotrochozoa</taxon>
        <taxon>Annelida</taxon>
        <taxon>Polychaeta</taxon>
        <taxon>Polychaeta incertae sedis</taxon>
        <taxon>Dinophilidae</taxon>
        <taxon>Dimorphilus</taxon>
    </lineage>
</organism>
<proteinExistence type="inferred from homology"/>
<dbReference type="CDD" id="cd02440">
    <property type="entry name" value="AdoMet_MTases"/>
    <property type="match status" value="1"/>
</dbReference>
<name>A0A7I8VRJ1_9ANNE</name>
<protein>
    <submittedName>
        <fullName evidence="6">DgyrCDS6003</fullName>
    </submittedName>
</protein>
<keyword evidence="7" id="KW-1185">Reference proteome</keyword>
<keyword evidence="2" id="KW-0489">Methyltransferase</keyword>
<dbReference type="InterPro" id="IPR029063">
    <property type="entry name" value="SAM-dependent_MTases_sf"/>
</dbReference>
<feature type="compositionally biased region" description="Basic and acidic residues" evidence="4">
    <location>
        <begin position="321"/>
        <end position="349"/>
    </location>
</feature>
<reference evidence="6 7" key="1">
    <citation type="submission" date="2020-08" db="EMBL/GenBank/DDBJ databases">
        <authorList>
            <person name="Hejnol A."/>
        </authorList>
    </citation>
    <scope>NUCLEOTIDE SEQUENCE [LARGE SCALE GENOMIC DNA]</scope>
</reference>
<keyword evidence="3" id="KW-0808">Transferase</keyword>